<dbReference type="EMBL" id="VUNS01000006">
    <property type="protein sequence ID" value="MST96982.1"/>
    <property type="molecule type" value="Genomic_DNA"/>
</dbReference>
<reference evidence="3 4" key="1">
    <citation type="submission" date="2019-08" db="EMBL/GenBank/DDBJ databases">
        <title>In-depth cultivation of the pig gut microbiome towards novel bacterial diversity and tailored functional studies.</title>
        <authorList>
            <person name="Wylensek D."/>
            <person name="Hitch T.C.A."/>
            <person name="Clavel T."/>
        </authorList>
    </citation>
    <scope>NUCLEOTIDE SEQUENCE [LARGE SCALE GENOMIC DNA]</scope>
    <source>
        <strain evidence="3 4">BBE-744-WT-12</strain>
    </source>
</reference>
<evidence type="ECO:0000256" key="1">
    <source>
        <dbReference type="SAM" id="MobiDB-lite"/>
    </source>
</evidence>
<evidence type="ECO:0000256" key="2">
    <source>
        <dbReference type="SAM" id="SignalP"/>
    </source>
</evidence>
<dbReference type="AlphaFoldDB" id="A0A844G250"/>
<protein>
    <submittedName>
        <fullName evidence="3">Uncharacterized protein</fullName>
    </submittedName>
</protein>
<sequence>MKKTILILLFALAAYGAATAATLPFRSGEILSAELSTAKPGIANEDPLAFPLSFDRRIYAELVVKIAPGRGISIHDYALEAFGVAYPCIALRAGDSAFNADVWEVRRANANEKYTLLFVLDATLVGLTPEQTLTLQAQFPPKDRADQPVPFTNLKNRSFTPPRSIPNSGNMKAARK</sequence>
<accession>A0A844G250</accession>
<comment type="caution">
    <text evidence="3">The sequence shown here is derived from an EMBL/GenBank/DDBJ whole genome shotgun (WGS) entry which is preliminary data.</text>
</comment>
<evidence type="ECO:0000313" key="3">
    <source>
        <dbReference type="EMBL" id="MST96982.1"/>
    </source>
</evidence>
<evidence type="ECO:0000313" key="4">
    <source>
        <dbReference type="Proteomes" id="UP000435649"/>
    </source>
</evidence>
<keyword evidence="2" id="KW-0732">Signal</keyword>
<feature type="compositionally biased region" description="Polar residues" evidence="1">
    <location>
        <begin position="153"/>
        <end position="170"/>
    </location>
</feature>
<name>A0A844G250_9BACT</name>
<dbReference type="Proteomes" id="UP000435649">
    <property type="component" value="Unassembled WGS sequence"/>
</dbReference>
<feature type="chain" id="PRO_5032979869" evidence="2">
    <location>
        <begin position="21"/>
        <end position="176"/>
    </location>
</feature>
<gene>
    <name evidence="3" type="ORF">FYJ85_07975</name>
</gene>
<feature type="region of interest" description="Disordered" evidence="1">
    <location>
        <begin position="139"/>
        <end position="176"/>
    </location>
</feature>
<keyword evidence="4" id="KW-1185">Reference proteome</keyword>
<proteinExistence type="predicted"/>
<feature type="signal peptide" evidence="2">
    <location>
        <begin position="1"/>
        <end position="20"/>
    </location>
</feature>
<dbReference type="RefSeq" id="WP_106052740.1">
    <property type="nucleotide sequence ID" value="NZ_CALXOB010000008.1"/>
</dbReference>
<organism evidence="3 4">
    <name type="scientific">Victivallis lenta</name>
    <dbReference type="NCBI Taxonomy" id="2606640"/>
    <lineage>
        <taxon>Bacteria</taxon>
        <taxon>Pseudomonadati</taxon>
        <taxon>Lentisphaerota</taxon>
        <taxon>Lentisphaeria</taxon>
        <taxon>Victivallales</taxon>
        <taxon>Victivallaceae</taxon>
        <taxon>Victivallis</taxon>
    </lineage>
</organism>